<dbReference type="AlphaFoldDB" id="A0A834TD32"/>
<accession>A0A834TD32</accession>
<feature type="region of interest" description="Disordered" evidence="1">
    <location>
        <begin position="1"/>
        <end position="32"/>
    </location>
</feature>
<evidence type="ECO:0000313" key="3">
    <source>
        <dbReference type="Proteomes" id="UP000634136"/>
    </source>
</evidence>
<organism evidence="2 3">
    <name type="scientific">Senna tora</name>
    <dbReference type="NCBI Taxonomy" id="362788"/>
    <lineage>
        <taxon>Eukaryota</taxon>
        <taxon>Viridiplantae</taxon>
        <taxon>Streptophyta</taxon>
        <taxon>Embryophyta</taxon>
        <taxon>Tracheophyta</taxon>
        <taxon>Spermatophyta</taxon>
        <taxon>Magnoliopsida</taxon>
        <taxon>eudicotyledons</taxon>
        <taxon>Gunneridae</taxon>
        <taxon>Pentapetalae</taxon>
        <taxon>rosids</taxon>
        <taxon>fabids</taxon>
        <taxon>Fabales</taxon>
        <taxon>Fabaceae</taxon>
        <taxon>Caesalpinioideae</taxon>
        <taxon>Cassia clade</taxon>
        <taxon>Senna</taxon>
    </lineage>
</organism>
<dbReference type="EMBL" id="JAAIUW010000008">
    <property type="protein sequence ID" value="KAF7819973.1"/>
    <property type="molecule type" value="Genomic_DNA"/>
</dbReference>
<sequence length="32" mass="3493">MHAFWQQLGDGGEEEVKAPRHGLSSRGLQVTA</sequence>
<comment type="caution">
    <text evidence="2">The sequence shown here is derived from an EMBL/GenBank/DDBJ whole genome shotgun (WGS) entry which is preliminary data.</text>
</comment>
<keyword evidence="3" id="KW-1185">Reference proteome</keyword>
<evidence type="ECO:0000256" key="1">
    <source>
        <dbReference type="SAM" id="MobiDB-lite"/>
    </source>
</evidence>
<reference evidence="2" key="1">
    <citation type="submission" date="2020-09" db="EMBL/GenBank/DDBJ databases">
        <title>Genome-Enabled Discovery of Anthraquinone Biosynthesis in Senna tora.</title>
        <authorList>
            <person name="Kang S.-H."/>
            <person name="Pandey R.P."/>
            <person name="Lee C.-M."/>
            <person name="Sim J.-S."/>
            <person name="Jeong J.-T."/>
            <person name="Choi B.-S."/>
            <person name="Jung M."/>
            <person name="Ginzburg D."/>
            <person name="Zhao K."/>
            <person name="Won S.Y."/>
            <person name="Oh T.-J."/>
            <person name="Yu Y."/>
            <person name="Kim N.-H."/>
            <person name="Lee O.R."/>
            <person name="Lee T.-H."/>
            <person name="Bashyal P."/>
            <person name="Kim T.-S."/>
            <person name="Lee W.-H."/>
            <person name="Kawkins C."/>
            <person name="Kim C.-K."/>
            <person name="Kim J.S."/>
            <person name="Ahn B.O."/>
            <person name="Rhee S.Y."/>
            <person name="Sohng J.K."/>
        </authorList>
    </citation>
    <scope>NUCLEOTIDE SEQUENCE</scope>
    <source>
        <tissue evidence="2">Leaf</tissue>
    </source>
</reference>
<name>A0A834TD32_9FABA</name>
<gene>
    <name evidence="2" type="ORF">G2W53_025428</name>
</gene>
<protein>
    <submittedName>
        <fullName evidence="2">Uncharacterized protein</fullName>
    </submittedName>
</protein>
<dbReference type="Proteomes" id="UP000634136">
    <property type="component" value="Unassembled WGS sequence"/>
</dbReference>
<proteinExistence type="predicted"/>
<evidence type="ECO:0000313" key="2">
    <source>
        <dbReference type="EMBL" id="KAF7819973.1"/>
    </source>
</evidence>